<evidence type="ECO:0000259" key="1">
    <source>
        <dbReference type="PROSITE" id="PS50851"/>
    </source>
</evidence>
<dbReference type="GO" id="GO:0006935">
    <property type="term" value="P:chemotaxis"/>
    <property type="evidence" value="ECO:0007669"/>
    <property type="project" value="InterPro"/>
</dbReference>
<accession>A0A369QID1</accession>
<dbReference type="InterPro" id="IPR039315">
    <property type="entry name" value="CheW"/>
</dbReference>
<reference evidence="2 3" key="1">
    <citation type="submission" date="2018-04" db="EMBL/GenBank/DDBJ databases">
        <title>Adhaeribacter sp. HMF7616 genome sequencing and assembly.</title>
        <authorList>
            <person name="Kang H."/>
            <person name="Kang J."/>
            <person name="Cha I."/>
            <person name="Kim H."/>
            <person name="Joh K."/>
        </authorList>
    </citation>
    <scope>NUCLEOTIDE SEQUENCE [LARGE SCALE GENOMIC DNA]</scope>
    <source>
        <strain evidence="2 3">HMF7616</strain>
    </source>
</reference>
<name>A0A369QID1_9BACT</name>
<protein>
    <submittedName>
        <fullName evidence="2">Chemotaxis protein CheW</fullName>
    </submittedName>
</protein>
<gene>
    <name evidence="2" type="ORF">AHMF7616_01223</name>
</gene>
<keyword evidence="3" id="KW-1185">Reference proteome</keyword>
<comment type="caution">
    <text evidence="2">The sequence shown here is derived from an EMBL/GenBank/DDBJ whole genome shotgun (WGS) entry which is preliminary data.</text>
</comment>
<dbReference type="InterPro" id="IPR002545">
    <property type="entry name" value="CheW-lke_dom"/>
</dbReference>
<dbReference type="AlphaFoldDB" id="A0A369QID1"/>
<dbReference type="InterPro" id="IPR036061">
    <property type="entry name" value="CheW-like_dom_sf"/>
</dbReference>
<dbReference type="PROSITE" id="PS50851">
    <property type="entry name" value="CHEW"/>
    <property type="match status" value="1"/>
</dbReference>
<dbReference type="PANTHER" id="PTHR22617:SF23">
    <property type="entry name" value="CHEMOTAXIS PROTEIN CHEW"/>
    <property type="match status" value="1"/>
</dbReference>
<dbReference type="RefSeq" id="WP_115372044.1">
    <property type="nucleotide sequence ID" value="NZ_QASA01000001.1"/>
</dbReference>
<dbReference type="OrthoDB" id="9794382at2"/>
<dbReference type="Gene3D" id="2.40.50.180">
    <property type="entry name" value="CheA-289, Domain 4"/>
    <property type="match status" value="1"/>
</dbReference>
<dbReference type="SMART" id="SM00260">
    <property type="entry name" value="CheW"/>
    <property type="match status" value="1"/>
</dbReference>
<evidence type="ECO:0000313" key="2">
    <source>
        <dbReference type="EMBL" id="RDC62629.1"/>
    </source>
</evidence>
<dbReference type="GO" id="GO:0007165">
    <property type="term" value="P:signal transduction"/>
    <property type="evidence" value="ECO:0007669"/>
    <property type="project" value="InterPro"/>
</dbReference>
<dbReference type="Proteomes" id="UP000253919">
    <property type="component" value="Unassembled WGS sequence"/>
</dbReference>
<proteinExistence type="predicted"/>
<dbReference type="PANTHER" id="PTHR22617">
    <property type="entry name" value="CHEMOTAXIS SENSOR HISTIDINE KINASE-RELATED"/>
    <property type="match status" value="1"/>
</dbReference>
<evidence type="ECO:0000313" key="3">
    <source>
        <dbReference type="Proteomes" id="UP000253919"/>
    </source>
</evidence>
<feature type="domain" description="CheW-like" evidence="1">
    <location>
        <begin position="17"/>
        <end position="165"/>
    </location>
</feature>
<dbReference type="EMBL" id="QASA01000001">
    <property type="protein sequence ID" value="RDC62629.1"/>
    <property type="molecule type" value="Genomic_DNA"/>
</dbReference>
<dbReference type="SUPFAM" id="SSF50341">
    <property type="entry name" value="CheW-like"/>
    <property type="match status" value="1"/>
</dbReference>
<sequence length="170" mass="19332">MQPDEISEKREINRESSVHLIVFKLGSEEYGIRIEQVKEVTLTPEIARMPKTPPFIKGIANIRGDIIAVMDLEERFKIAPIAPEVENSGKRNTYTLVLEAKDYTIGLMVREVPQSLTLPISRIEKTPSFIQDLNINDNYIEGIGKLGSRLIIVLDFHKILSFEEVEQLKA</sequence>
<dbReference type="Gene3D" id="2.30.30.40">
    <property type="entry name" value="SH3 Domains"/>
    <property type="match status" value="1"/>
</dbReference>
<dbReference type="GO" id="GO:0005829">
    <property type="term" value="C:cytosol"/>
    <property type="evidence" value="ECO:0007669"/>
    <property type="project" value="TreeGrafter"/>
</dbReference>
<organism evidence="2 3">
    <name type="scientific">Adhaeribacter pallidiroseus</name>
    <dbReference type="NCBI Taxonomy" id="2072847"/>
    <lineage>
        <taxon>Bacteria</taxon>
        <taxon>Pseudomonadati</taxon>
        <taxon>Bacteroidota</taxon>
        <taxon>Cytophagia</taxon>
        <taxon>Cytophagales</taxon>
        <taxon>Hymenobacteraceae</taxon>
        <taxon>Adhaeribacter</taxon>
    </lineage>
</organism>
<dbReference type="Pfam" id="PF01584">
    <property type="entry name" value="CheW"/>
    <property type="match status" value="1"/>
</dbReference>